<dbReference type="AlphaFoldDB" id="A0A6J5H4X8"/>
<reference evidence="1 2" key="1">
    <citation type="submission" date="2020-04" db="EMBL/GenBank/DDBJ databases">
        <authorList>
            <person name="De Canck E."/>
        </authorList>
    </citation>
    <scope>NUCLEOTIDE SEQUENCE [LARGE SCALE GENOMIC DNA]</scope>
    <source>
        <strain evidence="1 2">LMG 28688</strain>
    </source>
</reference>
<accession>A0A6J5H4X8</accession>
<sequence length="124" mass="13017">MRASGFRPSSSAFFADISTTAAAPSFRPDAFAAVTEPSFENAGFRPASDSAVTPWRTNSSVLNTSGSPLRCGITTGTISASKRPAFCAASALFCDSAANASCSSRVMPYSFATFSAVTPMWYWL</sequence>
<dbReference type="EMBL" id="CADIKL010000111">
    <property type="protein sequence ID" value="CAB3810612.1"/>
    <property type="molecule type" value="Genomic_DNA"/>
</dbReference>
<keyword evidence="2" id="KW-1185">Reference proteome</keyword>
<proteinExistence type="predicted"/>
<name>A0A6J5H4X8_9BURK</name>
<evidence type="ECO:0000313" key="2">
    <source>
        <dbReference type="Proteomes" id="UP000494119"/>
    </source>
</evidence>
<organism evidence="1 2">
    <name type="scientific">Paraburkholderia caffeinitolerans</name>
    <dbReference type="NCBI Taxonomy" id="1723730"/>
    <lineage>
        <taxon>Bacteria</taxon>
        <taxon>Pseudomonadati</taxon>
        <taxon>Pseudomonadota</taxon>
        <taxon>Betaproteobacteria</taxon>
        <taxon>Burkholderiales</taxon>
        <taxon>Burkholderiaceae</taxon>
        <taxon>Paraburkholderia</taxon>
    </lineage>
</organism>
<evidence type="ECO:0000313" key="1">
    <source>
        <dbReference type="EMBL" id="CAB3810612.1"/>
    </source>
</evidence>
<gene>
    <name evidence="1" type="ORF">LMG28688_07276</name>
</gene>
<protein>
    <submittedName>
        <fullName evidence="1">Uncharacterized protein</fullName>
    </submittedName>
</protein>
<dbReference type="Proteomes" id="UP000494119">
    <property type="component" value="Unassembled WGS sequence"/>
</dbReference>